<dbReference type="AlphaFoldDB" id="A0AAV4DEG2"/>
<dbReference type="Gene3D" id="1.10.238.10">
    <property type="entry name" value="EF-hand"/>
    <property type="match status" value="3"/>
</dbReference>
<dbReference type="GO" id="GO:0005509">
    <property type="term" value="F:calcium ion binding"/>
    <property type="evidence" value="ECO:0007669"/>
    <property type="project" value="InterPro"/>
</dbReference>
<keyword evidence="2" id="KW-0732">Signal</keyword>
<dbReference type="PROSITE" id="PS50222">
    <property type="entry name" value="EF_HAND_2"/>
    <property type="match status" value="2"/>
</dbReference>
<dbReference type="InterPro" id="IPR018247">
    <property type="entry name" value="EF_Hand_1_Ca_BS"/>
</dbReference>
<feature type="domain" description="EF-hand" evidence="3">
    <location>
        <begin position="209"/>
        <end position="244"/>
    </location>
</feature>
<protein>
    <submittedName>
        <fullName evidence="4">Reticulocalbin-2-like protein</fullName>
    </submittedName>
</protein>
<dbReference type="PANTHER" id="PTHR10827:SF95">
    <property type="entry name" value="LD34388P"/>
    <property type="match status" value="1"/>
</dbReference>
<dbReference type="EMBL" id="BLXT01007807">
    <property type="protein sequence ID" value="GFO42632.1"/>
    <property type="molecule type" value="Genomic_DNA"/>
</dbReference>
<evidence type="ECO:0000259" key="3">
    <source>
        <dbReference type="PROSITE" id="PS50222"/>
    </source>
</evidence>
<dbReference type="Proteomes" id="UP000735302">
    <property type="component" value="Unassembled WGS sequence"/>
</dbReference>
<evidence type="ECO:0000313" key="4">
    <source>
        <dbReference type="EMBL" id="GFO42632.1"/>
    </source>
</evidence>
<dbReference type="SUPFAM" id="SSF47473">
    <property type="entry name" value="EF-hand"/>
    <property type="match status" value="2"/>
</dbReference>
<dbReference type="PANTHER" id="PTHR10827">
    <property type="entry name" value="RETICULOCALBIN"/>
    <property type="match status" value="1"/>
</dbReference>
<feature type="domain" description="EF-hand" evidence="3">
    <location>
        <begin position="172"/>
        <end position="207"/>
    </location>
</feature>
<evidence type="ECO:0000256" key="2">
    <source>
        <dbReference type="SAM" id="SignalP"/>
    </source>
</evidence>
<dbReference type="InterPro" id="IPR002048">
    <property type="entry name" value="EF_hand_dom"/>
</dbReference>
<evidence type="ECO:0000313" key="5">
    <source>
        <dbReference type="Proteomes" id="UP000735302"/>
    </source>
</evidence>
<feature type="chain" id="PRO_5043831240" evidence="2">
    <location>
        <begin position="26"/>
        <end position="332"/>
    </location>
</feature>
<feature type="signal peptide" evidence="2">
    <location>
        <begin position="1"/>
        <end position="25"/>
    </location>
</feature>
<keyword evidence="5" id="KW-1185">Reference proteome</keyword>
<gene>
    <name evidence="4" type="ORF">PoB_006913700</name>
</gene>
<comment type="caution">
    <text evidence="4">The sequence shown here is derived from an EMBL/GenBank/DDBJ whole genome shotgun (WGS) entry which is preliminary data.</text>
</comment>
<name>A0AAV4DEG2_9GAST</name>
<dbReference type="GO" id="GO:0005783">
    <property type="term" value="C:endoplasmic reticulum"/>
    <property type="evidence" value="ECO:0007669"/>
    <property type="project" value="TreeGrafter"/>
</dbReference>
<dbReference type="Pfam" id="PF13499">
    <property type="entry name" value="EF-hand_7"/>
    <property type="match status" value="2"/>
</dbReference>
<dbReference type="SMART" id="SM00054">
    <property type="entry name" value="EFh"/>
    <property type="match status" value="4"/>
</dbReference>
<organism evidence="4 5">
    <name type="scientific">Plakobranchus ocellatus</name>
    <dbReference type="NCBI Taxonomy" id="259542"/>
    <lineage>
        <taxon>Eukaryota</taxon>
        <taxon>Metazoa</taxon>
        <taxon>Spiralia</taxon>
        <taxon>Lophotrochozoa</taxon>
        <taxon>Mollusca</taxon>
        <taxon>Gastropoda</taxon>
        <taxon>Heterobranchia</taxon>
        <taxon>Euthyneura</taxon>
        <taxon>Panpulmonata</taxon>
        <taxon>Sacoglossa</taxon>
        <taxon>Placobranchoidea</taxon>
        <taxon>Plakobranchidae</taxon>
        <taxon>Plakobranchus</taxon>
    </lineage>
</organism>
<proteinExistence type="predicted"/>
<keyword evidence="1" id="KW-0106">Calcium</keyword>
<dbReference type="PROSITE" id="PS00018">
    <property type="entry name" value="EF_HAND_1"/>
    <property type="match status" value="6"/>
</dbReference>
<reference evidence="4 5" key="1">
    <citation type="journal article" date="2021" name="Elife">
        <title>Chloroplast acquisition without the gene transfer in kleptoplastic sea slugs, Plakobranchus ocellatus.</title>
        <authorList>
            <person name="Maeda T."/>
            <person name="Takahashi S."/>
            <person name="Yoshida T."/>
            <person name="Shimamura S."/>
            <person name="Takaki Y."/>
            <person name="Nagai Y."/>
            <person name="Toyoda A."/>
            <person name="Suzuki Y."/>
            <person name="Arimoto A."/>
            <person name="Ishii H."/>
            <person name="Satoh N."/>
            <person name="Nishiyama T."/>
            <person name="Hasebe M."/>
            <person name="Maruyama T."/>
            <person name="Minagawa J."/>
            <person name="Obokata J."/>
            <person name="Shigenobu S."/>
        </authorList>
    </citation>
    <scope>NUCLEOTIDE SEQUENCE [LARGE SCALE GENOMIC DNA]</scope>
</reference>
<accession>A0AAV4DEG2</accession>
<evidence type="ECO:0000256" key="1">
    <source>
        <dbReference type="ARBA" id="ARBA00022837"/>
    </source>
</evidence>
<dbReference type="InterPro" id="IPR011992">
    <property type="entry name" value="EF-hand-dom_pair"/>
</dbReference>
<sequence length="332" mass="38068">MSTMVHFHCFHILMVLLCGLTLIHGVPETHHHGAHKTDHFKDGKHNPVFDQEALLGTRKVDDVADLDTDVRLRRLRILAKSHDTNTNGIIEKNELKAWVMESFRMLDREEAMEKFGEDDDNADGKVTLDELFEKQYGYTAAELAQRKSGTFKKTAAGDDDEDDDDDDEETFELMKDDEARFHAADLDKDGSLDENEYLAFSQPYDYPHMFEVEMARSMKEFDKDKDGFVSMEEFIGQSGVEQDEESRLSSVTNFEDLDLDKDGKLTSEEMRPYSVPDNNEVAVEEAEHLINMCDEDNDGKLSIEEIVTKEDEFMGSSVTDYGQNLRYVKDEL</sequence>